<keyword evidence="5" id="KW-0812">Transmembrane</keyword>
<keyword evidence="12" id="KW-0472">Membrane</keyword>
<keyword evidence="18" id="KW-1185">Reference proteome</keyword>
<feature type="region of interest" description="Disordered" evidence="15">
    <location>
        <begin position="349"/>
        <end position="374"/>
    </location>
</feature>
<sequence>MEKIKVVGSTYMAACGPARRKVQRRLQLRGREARRTLAPPSPSLRRPWIDVGPVIAGVVGAHKPMYDIWGDTVNVASRMDYTGEMGKIHVTKEVGEILQEQGWGVECRGEIYVKGKGHMVTYFVDPTQPPPRTSSDAHTESNNNEAEGGEQPKRRSSQMSLNSLKGYLSPHRGSLEISRGKGASGDSSSLSSNYRRRNDSFDDSRDGKRSRGSSPRNSDDSGASGNLQGRQGPPATEAAAPAKRAYFNLSEDDFAKYNPSFDKEDERPAFPTSLRIEEEDEPAGPVANGNVESAPLAASRAGDATRGASDRESVSTQRSSMASRASSKGRVFSRSSTLRQVDVHPLALLKEQESDRPAHTELSIDSCESEDIRL</sequence>
<evidence type="ECO:0000256" key="13">
    <source>
        <dbReference type="ARBA" id="ARBA00023239"/>
    </source>
</evidence>
<dbReference type="InterPro" id="IPR029787">
    <property type="entry name" value="Nucleotide_cyclase"/>
</dbReference>
<evidence type="ECO:0000256" key="2">
    <source>
        <dbReference type="ARBA" id="ARBA00001946"/>
    </source>
</evidence>
<dbReference type="GO" id="GO:0005886">
    <property type="term" value="C:plasma membrane"/>
    <property type="evidence" value="ECO:0007669"/>
    <property type="project" value="TreeGrafter"/>
</dbReference>
<dbReference type="PROSITE" id="PS00452">
    <property type="entry name" value="GUANYLATE_CYCLASE_1"/>
    <property type="match status" value="1"/>
</dbReference>
<dbReference type="STRING" id="6689.A0A3R7PQ75"/>
<dbReference type="Gene3D" id="3.30.70.1230">
    <property type="entry name" value="Nucleotide cyclase"/>
    <property type="match status" value="1"/>
</dbReference>
<dbReference type="GO" id="GO:0007189">
    <property type="term" value="P:adenylate cyclase-activating G protein-coupled receptor signaling pathway"/>
    <property type="evidence" value="ECO:0007669"/>
    <property type="project" value="TreeGrafter"/>
</dbReference>
<dbReference type="GO" id="GO:0046872">
    <property type="term" value="F:metal ion binding"/>
    <property type="evidence" value="ECO:0007669"/>
    <property type="project" value="UniProtKB-KW"/>
</dbReference>
<comment type="similarity">
    <text evidence="14">Belongs to the adenylyl cyclase class-4/guanylyl cyclase family.</text>
</comment>
<dbReference type="PANTHER" id="PTHR45627:SF12">
    <property type="entry name" value="ADENYLATE CYCLASE TYPE 2"/>
    <property type="match status" value="1"/>
</dbReference>
<feature type="compositionally biased region" description="Low complexity" evidence="15">
    <location>
        <begin position="184"/>
        <end position="193"/>
    </location>
</feature>
<evidence type="ECO:0000256" key="1">
    <source>
        <dbReference type="ARBA" id="ARBA00001593"/>
    </source>
</evidence>
<proteinExistence type="inferred from homology"/>
<feature type="region of interest" description="Disordered" evidence="15">
    <location>
        <begin position="123"/>
        <end position="240"/>
    </location>
</feature>
<comment type="catalytic activity">
    <reaction evidence="1">
        <text>ATP = 3',5'-cyclic AMP + diphosphate</text>
        <dbReference type="Rhea" id="RHEA:15389"/>
        <dbReference type="ChEBI" id="CHEBI:30616"/>
        <dbReference type="ChEBI" id="CHEBI:33019"/>
        <dbReference type="ChEBI" id="CHEBI:58165"/>
        <dbReference type="EC" id="4.6.1.1"/>
    </reaction>
</comment>
<feature type="domain" description="Guanylate cyclase" evidence="16">
    <location>
        <begin position="1"/>
        <end position="80"/>
    </location>
</feature>
<comment type="caution">
    <text evidence="17">The sequence shown here is derived from an EMBL/GenBank/DDBJ whole genome shotgun (WGS) entry which is preliminary data.</text>
</comment>
<reference evidence="17 18" key="2">
    <citation type="submission" date="2019-01" db="EMBL/GenBank/DDBJ databases">
        <title>The decoding of complex shrimp genome reveals the adaptation for benthos swimmer, frequently molting mechanism and breeding impact on genome.</title>
        <authorList>
            <person name="Sun Y."/>
            <person name="Gao Y."/>
            <person name="Yu Y."/>
        </authorList>
    </citation>
    <scope>NUCLEOTIDE SEQUENCE [LARGE SCALE GENOMIC DNA]</scope>
    <source>
        <tissue evidence="17">Muscle</tissue>
    </source>
</reference>
<dbReference type="AlphaFoldDB" id="A0A3R7PQ75"/>
<dbReference type="PANTHER" id="PTHR45627">
    <property type="entry name" value="ADENYLATE CYCLASE TYPE 1"/>
    <property type="match status" value="1"/>
</dbReference>
<keyword evidence="10" id="KW-1133">Transmembrane helix</keyword>
<evidence type="ECO:0000256" key="10">
    <source>
        <dbReference type="ARBA" id="ARBA00022989"/>
    </source>
</evidence>
<dbReference type="GO" id="GO:0006171">
    <property type="term" value="P:cAMP biosynthetic process"/>
    <property type="evidence" value="ECO:0007669"/>
    <property type="project" value="UniProtKB-KW"/>
</dbReference>
<feature type="region of interest" description="Disordered" evidence="15">
    <location>
        <begin position="257"/>
        <end position="336"/>
    </location>
</feature>
<evidence type="ECO:0000256" key="14">
    <source>
        <dbReference type="RuleBase" id="RU000405"/>
    </source>
</evidence>
<reference evidence="17 18" key="1">
    <citation type="submission" date="2018-04" db="EMBL/GenBank/DDBJ databases">
        <authorList>
            <person name="Zhang X."/>
            <person name="Yuan J."/>
            <person name="Li F."/>
            <person name="Xiang J."/>
        </authorList>
    </citation>
    <scope>NUCLEOTIDE SEQUENCE [LARGE SCALE GENOMIC DNA]</scope>
    <source>
        <tissue evidence="17">Muscle</tissue>
    </source>
</reference>
<dbReference type="InterPro" id="IPR001054">
    <property type="entry name" value="A/G_cyclase"/>
</dbReference>
<keyword evidence="9" id="KW-0460">Magnesium</keyword>
<evidence type="ECO:0000256" key="6">
    <source>
        <dbReference type="ARBA" id="ARBA00022723"/>
    </source>
</evidence>
<dbReference type="CDD" id="cd07302">
    <property type="entry name" value="CHD"/>
    <property type="match status" value="1"/>
</dbReference>
<feature type="compositionally biased region" description="Polar residues" evidence="15">
    <location>
        <begin position="314"/>
        <end position="326"/>
    </location>
</feature>
<dbReference type="Proteomes" id="UP000283509">
    <property type="component" value="Unassembled WGS sequence"/>
</dbReference>
<evidence type="ECO:0000313" key="18">
    <source>
        <dbReference type="Proteomes" id="UP000283509"/>
    </source>
</evidence>
<dbReference type="GO" id="GO:0004016">
    <property type="term" value="F:adenylate cyclase activity"/>
    <property type="evidence" value="ECO:0007669"/>
    <property type="project" value="UniProtKB-EC"/>
</dbReference>
<dbReference type="Pfam" id="PF00211">
    <property type="entry name" value="Guanylate_cyc"/>
    <property type="match status" value="1"/>
</dbReference>
<evidence type="ECO:0000256" key="9">
    <source>
        <dbReference type="ARBA" id="ARBA00022842"/>
    </source>
</evidence>
<evidence type="ECO:0000259" key="16">
    <source>
        <dbReference type="PROSITE" id="PS50125"/>
    </source>
</evidence>
<comment type="subcellular location">
    <subcellularLocation>
        <location evidence="3">Membrane</location>
        <topology evidence="3">Multi-pass membrane protein</topology>
    </subcellularLocation>
</comment>
<evidence type="ECO:0000256" key="5">
    <source>
        <dbReference type="ARBA" id="ARBA00022692"/>
    </source>
</evidence>
<keyword evidence="11" id="KW-0115">cAMP biosynthesis</keyword>
<evidence type="ECO:0000256" key="11">
    <source>
        <dbReference type="ARBA" id="ARBA00022998"/>
    </source>
</evidence>
<evidence type="ECO:0000313" key="17">
    <source>
        <dbReference type="EMBL" id="ROT79209.1"/>
    </source>
</evidence>
<keyword evidence="7" id="KW-0547">Nucleotide-binding</keyword>
<evidence type="ECO:0000256" key="3">
    <source>
        <dbReference type="ARBA" id="ARBA00004141"/>
    </source>
</evidence>
<dbReference type="EMBL" id="QCYY01001275">
    <property type="protein sequence ID" value="ROT79209.1"/>
    <property type="molecule type" value="Genomic_DNA"/>
</dbReference>
<dbReference type="GO" id="GO:0007193">
    <property type="term" value="P:adenylate cyclase-inhibiting G protein-coupled receptor signaling pathway"/>
    <property type="evidence" value="ECO:0007669"/>
    <property type="project" value="TreeGrafter"/>
</dbReference>
<dbReference type="GO" id="GO:0035556">
    <property type="term" value="P:intracellular signal transduction"/>
    <property type="evidence" value="ECO:0007669"/>
    <property type="project" value="InterPro"/>
</dbReference>
<evidence type="ECO:0000256" key="4">
    <source>
        <dbReference type="ARBA" id="ARBA00012201"/>
    </source>
</evidence>
<dbReference type="SUPFAM" id="SSF55073">
    <property type="entry name" value="Nucleotide cyclase"/>
    <property type="match status" value="1"/>
</dbReference>
<organism evidence="17 18">
    <name type="scientific">Penaeus vannamei</name>
    <name type="common">Whiteleg shrimp</name>
    <name type="synonym">Litopenaeus vannamei</name>
    <dbReference type="NCBI Taxonomy" id="6689"/>
    <lineage>
        <taxon>Eukaryota</taxon>
        <taxon>Metazoa</taxon>
        <taxon>Ecdysozoa</taxon>
        <taxon>Arthropoda</taxon>
        <taxon>Crustacea</taxon>
        <taxon>Multicrustacea</taxon>
        <taxon>Malacostraca</taxon>
        <taxon>Eumalacostraca</taxon>
        <taxon>Eucarida</taxon>
        <taxon>Decapoda</taxon>
        <taxon>Dendrobranchiata</taxon>
        <taxon>Penaeoidea</taxon>
        <taxon>Penaeidae</taxon>
        <taxon>Penaeus</taxon>
    </lineage>
</organism>
<evidence type="ECO:0000256" key="12">
    <source>
        <dbReference type="ARBA" id="ARBA00023136"/>
    </source>
</evidence>
<feature type="compositionally biased region" description="Basic and acidic residues" evidence="15">
    <location>
        <begin position="350"/>
        <end position="359"/>
    </location>
</feature>
<feature type="compositionally biased region" description="Basic and acidic residues" evidence="15">
    <location>
        <begin position="196"/>
        <end position="209"/>
    </location>
</feature>
<name>A0A3R7PQ75_PENVA</name>
<gene>
    <name evidence="17" type="ORF">C7M84_002076</name>
</gene>
<comment type="cofactor">
    <cofactor evidence="2">
        <name>Mg(2+)</name>
        <dbReference type="ChEBI" id="CHEBI:18420"/>
    </cofactor>
</comment>
<keyword evidence="6" id="KW-0479">Metal-binding</keyword>
<dbReference type="OrthoDB" id="10006362at2759"/>
<evidence type="ECO:0000256" key="15">
    <source>
        <dbReference type="SAM" id="MobiDB-lite"/>
    </source>
</evidence>
<dbReference type="InterPro" id="IPR018297">
    <property type="entry name" value="A/G_cyclase_CS"/>
</dbReference>
<dbReference type="PROSITE" id="PS50125">
    <property type="entry name" value="GUANYLATE_CYCLASE_2"/>
    <property type="match status" value="1"/>
</dbReference>
<evidence type="ECO:0000256" key="8">
    <source>
        <dbReference type="ARBA" id="ARBA00022840"/>
    </source>
</evidence>
<dbReference type="GO" id="GO:0005524">
    <property type="term" value="F:ATP binding"/>
    <property type="evidence" value="ECO:0007669"/>
    <property type="project" value="UniProtKB-KW"/>
</dbReference>
<dbReference type="EC" id="4.6.1.1" evidence="4"/>
<keyword evidence="8" id="KW-0067">ATP-binding</keyword>
<keyword evidence="13 14" id="KW-0456">Lyase</keyword>
<protein>
    <recommendedName>
        <fullName evidence="4">adenylate cyclase</fullName>
        <ecNumber evidence="4">4.6.1.1</ecNumber>
    </recommendedName>
</protein>
<feature type="compositionally biased region" description="Polar residues" evidence="15">
    <location>
        <begin position="133"/>
        <end position="145"/>
    </location>
</feature>
<accession>A0A3R7PQ75</accession>
<evidence type="ECO:0000256" key="7">
    <source>
        <dbReference type="ARBA" id="ARBA00022741"/>
    </source>
</evidence>
<feature type="compositionally biased region" description="Polar residues" evidence="15">
    <location>
        <begin position="220"/>
        <end position="229"/>
    </location>
</feature>